<dbReference type="InterPro" id="IPR043137">
    <property type="entry name" value="GGT_ssub_C"/>
</dbReference>
<keyword evidence="5 11" id="KW-0378">Hydrolase</keyword>
<protein>
    <recommendedName>
        <fullName evidence="11">Glutathione hydrolase proenzyme</fullName>
        <ecNumber evidence="11">2.3.2.2</ecNumber>
        <ecNumber evidence="11">3.4.19.13</ecNumber>
    </recommendedName>
    <component>
        <recommendedName>
            <fullName evidence="11">Glutathione hydrolase large chain</fullName>
        </recommendedName>
    </component>
    <component>
        <recommendedName>
            <fullName evidence="11">Glutathione hydrolase small chain</fullName>
        </recommendedName>
    </component>
</protein>
<evidence type="ECO:0000313" key="12">
    <source>
        <dbReference type="EMBL" id="WPU63333.1"/>
    </source>
</evidence>
<dbReference type="EC" id="3.4.19.13" evidence="11"/>
<comment type="PTM">
    <text evidence="11">Cleaved by autocatalysis into a large and a small subunit.</text>
</comment>
<dbReference type="InterPro" id="IPR043138">
    <property type="entry name" value="GGT_lsub"/>
</dbReference>
<evidence type="ECO:0000256" key="6">
    <source>
        <dbReference type="ARBA" id="ARBA00023145"/>
    </source>
</evidence>
<evidence type="ECO:0000256" key="11">
    <source>
        <dbReference type="RuleBase" id="RU368036"/>
    </source>
</evidence>
<name>A0AAX4HJC6_9BACT</name>
<evidence type="ECO:0000256" key="4">
    <source>
        <dbReference type="ARBA" id="ARBA00022679"/>
    </source>
</evidence>
<dbReference type="EC" id="2.3.2.2" evidence="11"/>
<evidence type="ECO:0000256" key="5">
    <source>
        <dbReference type="ARBA" id="ARBA00022801"/>
    </source>
</evidence>
<comment type="similarity">
    <text evidence="3 11">Belongs to the gamma-glutamyltransferase family.</text>
</comment>
<dbReference type="Proteomes" id="UP001324634">
    <property type="component" value="Chromosome"/>
</dbReference>
<dbReference type="Gene3D" id="1.10.246.130">
    <property type="match status" value="1"/>
</dbReference>
<feature type="binding site" evidence="10">
    <location>
        <position position="473"/>
    </location>
    <ligand>
        <name>L-glutamate</name>
        <dbReference type="ChEBI" id="CHEBI:29985"/>
    </ligand>
</feature>
<dbReference type="NCBIfam" id="TIGR00066">
    <property type="entry name" value="g_glut_trans"/>
    <property type="match status" value="1"/>
</dbReference>
<dbReference type="PRINTS" id="PR01210">
    <property type="entry name" value="GGTRANSPTASE"/>
</dbReference>
<feature type="binding site" evidence="10">
    <location>
        <begin position="451"/>
        <end position="452"/>
    </location>
    <ligand>
        <name>L-glutamate</name>
        <dbReference type="ChEBI" id="CHEBI:29985"/>
    </ligand>
</feature>
<comment type="catalytic activity">
    <reaction evidence="2 11">
        <text>glutathione + H2O = L-cysteinylglycine + L-glutamate</text>
        <dbReference type="Rhea" id="RHEA:28807"/>
        <dbReference type="ChEBI" id="CHEBI:15377"/>
        <dbReference type="ChEBI" id="CHEBI:29985"/>
        <dbReference type="ChEBI" id="CHEBI:57925"/>
        <dbReference type="ChEBI" id="CHEBI:61694"/>
        <dbReference type="EC" id="3.4.19.13"/>
    </reaction>
</comment>
<feature type="active site" description="Nucleophile" evidence="9">
    <location>
        <position position="380"/>
    </location>
</feature>
<dbReference type="Pfam" id="PF01019">
    <property type="entry name" value="G_glu_transpept"/>
    <property type="match status" value="1"/>
</dbReference>
<evidence type="ECO:0000256" key="1">
    <source>
        <dbReference type="ARBA" id="ARBA00001049"/>
    </source>
</evidence>
<keyword evidence="11" id="KW-0317">Glutathione biosynthesis</keyword>
<dbReference type="InterPro" id="IPR000101">
    <property type="entry name" value="GGT_peptidase"/>
</dbReference>
<dbReference type="KEGG" id="psti:SOO65_11615"/>
<dbReference type="EMBL" id="CP139487">
    <property type="protein sequence ID" value="WPU63333.1"/>
    <property type="molecule type" value="Genomic_DNA"/>
</dbReference>
<dbReference type="RefSeq" id="WP_321389855.1">
    <property type="nucleotide sequence ID" value="NZ_CP139487.1"/>
</dbReference>
<evidence type="ECO:0000256" key="9">
    <source>
        <dbReference type="PIRSR" id="PIRSR600101-1"/>
    </source>
</evidence>
<dbReference type="AlphaFoldDB" id="A0AAX4HJC6"/>
<evidence type="ECO:0000256" key="7">
    <source>
        <dbReference type="ARBA" id="ARBA00023315"/>
    </source>
</evidence>
<dbReference type="GO" id="GO:0036374">
    <property type="term" value="F:glutathione hydrolase activity"/>
    <property type="evidence" value="ECO:0007669"/>
    <property type="project" value="UniProtKB-UniRule"/>
</dbReference>
<dbReference type="InterPro" id="IPR029055">
    <property type="entry name" value="Ntn_hydrolases_N"/>
</dbReference>
<organism evidence="12 13">
    <name type="scientific">Peredibacter starrii</name>
    <dbReference type="NCBI Taxonomy" id="28202"/>
    <lineage>
        <taxon>Bacteria</taxon>
        <taxon>Pseudomonadati</taxon>
        <taxon>Bdellovibrionota</taxon>
        <taxon>Bacteriovoracia</taxon>
        <taxon>Bacteriovoracales</taxon>
        <taxon>Bacteriovoracaceae</taxon>
        <taxon>Peredibacter</taxon>
    </lineage>
</organism>
<dbReference type="Gene3D" id="3.60.20.40">
    <property type="match status" value="1"/>
</dbReference>
<dbReference type="SUPFAM" id="SSF56235">
    <property type="entry name" value="N-terminal nucleophile aminohydrolases (Ntn hydrolases)"/>
    <property type="match status" value="1"/>
</dbReference>
<evidence type="ECO:0000313" key="13">
    <source>
        <dbReference type="Proteomes" id="UP001324634"/>
    </source>
</evidence>
<evidence type="ECO:0000256" key="3">
    <source>
        <dbReference type="ARBA" id="ARBA00009381"/>
    </source>
</evidence>
<gene>
    <name evidence="12" type="primary">ggt</name>
    <name evidence="12" type="ORF">SOO65_11615</name>
</gene>
<evidence type="ECO:0000256" key="10">
    <source>
        <dbReference type="PIRSR" id="PIRSR600101-2"/>
    </source>
</evidence>
<proteinExistence type="inferred from homology"/>
<keyword evidence="7 11" id="KW-0012">Acyltransferase</keyword>
<comment type="catalytic activity">
    <reaction evidence="1 11">
        <text>an S-substituted glutathione + H2O = an S-substituted L-cysteinylglycine + L-glutamate</text>
        <dbReference type="Rhea" id="RHEA:59468"/>
        <dbReference type="ChEBI" id="CHEBI:15377"/>
        <dbReference type="ChEBI" id="CHEBI:29985"/>
        <dbReference type="ChEBI" id="CHEBI:90779"/>
        <dbReference type="ChEBI" id="CHEBI:143103"/>
        <dbReference type="EC" id="3.4.19.13"/>
    </reaction>
</comment>
<feature type="binding site" evidence="10">
    <location>
        <position position="422"/>
    </location>
    <ligand>
        <name>L-glutamate</name>
        <dbReference type="ChEBI" id="CHEBI:29985"/>
    </ligand>
</feature>
<reference evidence="12 13" key="1">
    <citation type="submission" date="2023-11" db="EMBL/GenBank/DDBJ databases">
        <title>Peredibacter starrii A3.12.</title>
        <authorList>
            <person name="Mitchell R.J."/>
        </authorList>
    </citation>
    <scope>NUCLEOTIDE SEQUENCE [LARGE SCALE GENOMIC DNA]</scope>
    <source>
        <strain evidence="12 13">A3.12</strain>
    </source>
</reference>
<comment type="subunit">
    <text evidence="11">This enzyme consists of two polypeptide chains, which are synthesized in precursor form from a single polypeptide.</text>
</comment>
<comment type="pathway">
    <text evidence="11">Sulfur metabolism; glutathione metabolism.</text>
</comment>
<sequence length="568" mass="62181">MRAVLLLMLLLGCSHKVRIVAPTAVEPRVAHEASAKEVMVATQGQATTRAALKIFNQGGNIIDAFVAASFAISVERPHSTGIGGGGFLLYFAKEENKVYAFDFREVAPLLATSNMYLTKKGDPQPLLSQEGALAVATPGLVKGLYEIHGRFGKLPWKDTIRPAIELARNGFPLYEQLQEALTDRRSLLQMDPEAKKTFFTQDGRVPLLGTIIYQENLAKTLELIADKGEEGFYKGKVADAIIKTVKKKRGLLTHKDFKAYEVKEREPVTGAYKGLKIFSMPPPSSGGIHVIQILKMLEPHDLKDKGPQSTEAVHLTAMAMQRAFIDRANYLGDPDFNPVPVKELLNEKYLKKLSRSIDVEKATPADKVKAIPLPYESSDTVHFSIADKEGNLVASTQTINGWFGSGVMAQGTGIVLNNEMDDFAQKAGAQNLFGAVGGRNNLVQPRKRPLSSMSPTIMTKDGQPFMAVGSPSGTRIITCVAQTILNSVEFEMPLYEAVAATRIHQQWLPDQLKIEAPYLDPKVEKELKDLGHNVVHERLGCSIQAIKKTKKGWDGVSDPRGEGLALGL</sequence>
<dbReference type="InterPro" id="IPR051792">
    <property type="entry name" value="GGT_bact"/>
</dbReference>
<feature type="binding site" evidence="10">
    <location>
        <begin position="398"/>
        <end position="400"/>
    </location>
    <ligand>
        <name>L-glutamate</name>
        <dbReference type="ChEBI" id="CHEBI:29985"/>
    </ligand>
</feature>
<keyword evidence="6 11" id="KW-0865">Zymogen</keyword>
<dbReference type="GO" id="GO:0006751">
    <property type="term" value="P:glutathione catabolic process"/>
    <property type="evidence" value="ECO:0007669"/>
    <property type="project" value="UniProtKB-UniRule"/>
</dbReference>
<dbReference type="GO" id="GO:0006750">
    <property type="term" value="P:glutathione biosynthetic process"/>
    <property type="evidence" value="ECO:0007669"/>
    <property type="project" value="UniProtKB-KW"/>
</dbReference>
<comment type="catalytic activity">
    <reaction evidence="8 11">
        <text>an N-terminal (5-L-glutamyl)-[peptide] + an alpha-amino acid = 5-L-glutamyl amino acid + an N-terminal L-alpha-aminoacyl-[peptide]</text>
        <dbReference type="Rhea" id="RHEA:23904"/>
        <dbReference type="Rhea" id="RHEA-COMP:9780"/>
        <dbReference type="Rhea" id="RHEA-COMP:9795"/>
        <dbReference type="ChEBI" id="CHEBI:77644"/>
        <dbReference type="ChEBI" id="CHEBI:78597"/>
        <dbReference type="ChEBI" id="CHEBI:78599"/>
        <dbReference type="ChEBI" id="CHEBI:78608"/>
        <dbReference type="EC" id="2.3.2.2"/>
    </reaction>
</comment>
<accession>A0AAX4HJC6</accession>
<keyword evidence="4 11" id="KW-0808">Transferase</keyword>
<evidence type="ECO:0000256" key="8">
    <source>
        <dbReference type="ARBA" id="ARBA00047417"/>
    </source>
</evidence>
<evidence type="ECO:0000256" key="2">
    <source>
        <dbReference type="ARBA" id="ARBA00001089"/>
    </source>
</evidence>
<keyword evidence="13" id="KW-1185">Reference proteome</keyword>
<dbReference type="PANTHER" id="PTHR43199">
    <property type="entry name" value="GLUTATHIONE HYDROLASE"/>
    <property type="match status" value="1"/>
</dbReference>
<feature type="binding site" evidence="10">
    <location>
        <position position="104"/>
    </location>
    <ligand>
        <name>L-glutamate</name>
        <dbReference type="ChEBI" id="CHEBI:29985"/>
    </ligand>
</feature>
<dbReference type="PANTHER" id="PTHR43199:SF1">
    <property type="entry name" value="GLUTATHIONE HYDROLASE PROENZYME"/>
    <property type="match status" value="1"/>
</dbReference>
<dbReference type="GO" id="GO:0103068">
    <property type="term" value="F:leukotriene C4 gamma-glutamyl transferase activity"/>
    <property type="evidence" value="ECO:0007669"/>
    <property type="project" value="UniProtKB-EC"/>
</dbReference>